<name>A0A1E4U175_PACTA</name>
<dbReference type="STRING" id="669874.A0A1E4U175"/>
<feature type="region of interest" description="Disordered" evidence="3">
    <location>
        <begin position="1"/>
        <end position="41"/>
    </location>
</feature>
<evidence type="ECO:0000259" key="4">
    <source>
        <dbReference type="PROSITE" id="PS50009"/>
    </source>
</evidence>
<dbReference type="InterPro" id="IPR001895">
    <property type="entry name" value="RASGEF_cat_dom"/>
</dbReference>
<dbReference type="InterPro" id="IPR000651">
    <property type="entry name" value="Ras-like_Gua-exchang_fac_N"/>
</dbReference>
<feature type="domain" description="Ras-GEF" evidence="4">
    <location>
        <begin position="1323"/>
        <end position="1564"/>
    </location>
</feature>
<feature type="compositionally biased region" description="Low complexity" evidence="3">
    <location>
        <begin position="250"/>
        <end position="261"/>
    </location>
</feature>
<dbReference type="InterPro" id="IPR036964">
    <property type="entry name" value="RASGEF_cat_dom_sf"/>
</dbReference>
<dbReference type="CDD" id="cd06224">
    <property type="entry name" value="REM"/>
    <property type="match status" value="1"/>
</dbReference>
<feature type="region of interest" description="Disordered" evidence="3">
    <location>
        <begin position="238"/>
        <end position="266"/>
    </location>
</feature>
<dbReference type="Gene3D" id="1.10.840.10">
    <property type="entry name" value="Ras guanine-nucleotide exchange factors catalytic domain"/>
    <property type="match status" value="1"/>
</dbReference>
<feature type="region of interest" description="Disordered" evidence="3">
    <location>
        <begin position="329"/>
        <end position="372"/>
    </location>
</feature>
<dbReference type="InterPro" id="IPR023578">
    <property type="entry name" value="Ras_GEF_dom_sf"/>
</dbReference>
<dbReference type="Proteomes" id="UP000094236">
    <property type="component" value="Unassembled WGS sequence"/>
</dbReference>
<dbReference type="GO" id="GO:0005886">
    <property type="term" value="C:plasma membrane"/>
    <property type="evidence" value="ECO:0007669"/>
    <property type="project" value="TreeGrafter"/>
</dbReference>
<evidence type="ECO:0000256" key="3">
    <source>
        <dbReference type="SAM" id="MobiDB-lite"/>
    </source>
</evidence>
<sequence length="1612" mass="185371">MLSALKKNDNSGENGEFTFEAKTPKLNTGDLETYPQESPAQSIDSMGLHQVRPLKIKEVNAAATAAAAANSNGNGDGGISSGRPHFVDNNYKILPLNIKKKSSLSSLNLKGQQGHNRNVSSTKSESTIFSSSSNLGDFDLDVEEDELANTTVDTENLNDSNDISYQKHVSNMTFNTTTSSVYGNPFDSDSDGDDRGNANGIRMSNVKQFAIEEVDEADEVDNDKTPIVDKHGFEKYSSLQPLRPAPNPPVTATNTTTNDQNNHNKKQNKRLFLKNRLIQRLNRSSVVEPEDLTSMNNDQGQGLIGYDEYFTRQGSDVKLIQVNKVQQQNLNERKYDNDNDDNEQEEEEEELYHVYKPQPQVEPSKESDLNSTKFTEKINDYIVSSELIKDELITPPSTQEEGDFEEISKFNKEKQEQEQEQEHDQEQEQEQEKEQEQERKETPVSVPVHKTWLQQRTHTQQGNLKQNFSNISKRESQNYSSTSISTAKASQEHEIDKNDDLSVLFITATHPFNSSQLESTSDASICLSFTKDVVAFIHLVDKTGWGEVTLLDDNLNRGWIPMNYFKVTIDDPTKRPLKPLFKACGKFLLNPQDKPIYSSNSGELLGYSFQTSYINEVRDGVRELLEKTKCLSRHSIIVQKKSAIRKLRKQLLQDWYKLMERAKDYRNTVDLTKIEVLELYVYKVLKKSIIFLDIWNVEYPNIQNELFVGESQTKTVGFNKFKYDFNNIPLLSQPPDIRERLYEISNILVSYLCLIIGRMDLIEHNAMGYKLLEILTHHILLLWKELSNIGSKFLEILVKTEENLSHKKVLKNYMLDLEGLIRNFIKFEGDFIKNSEQESRNLIYNVPKRNDEEIYYYTETGAKLIDISSKMIAKSIHISSFLKFLLQKKVHNKNLELSSKRSYVDFTQLKIEPEEFIKKLTVGLINSKEFESRDHKIGSRSGGDSKNKRKRFSTLRSGKTGSLMLDEEGIEFYLEQLPNISTSSPLFNNDEIFKDFTDSGNANKDIKDNPYYRNNVSNEIMKDQDGHIIGTSFRGLIFLMTDELMSNSDRTSMNEELLISTFFINYKFFGSSEELLDCLIDRFDLSNTFLSNEQKSNSDNMYSSLESRFKSRRKLIVKILNIWLCSYWNYKNIEHFKILTTLLNFISEGVSNYLPLESVKLIETIAKIISSSSLPVENMNVKEPEKDVKQLVERDILVLGKNDTIDDDDNDNDRFSMISLSSSLNNDEKLGSLYITDSGSSSSNSIKSLLSNSSGSSNYGTSLSKSQLSNIETINLAYRQFLTTRHWKPHSSTSSFFESWSVLINERFKLPASLKPSHLLEFNEIEISKQLTIIESNIFRKIKIEELLDSNFAEKKLYLKLSPNINKSLAFTNALSEYVIETLLQENLTIKQRCEILKKWLQISQSLLCLNNFNSLASIVISLQNFLISRCSRIWSNLDQNHLKIFERLCKVIHPEKNYAIYRKILKKILAKKHKNIRFIPYLNLFLQDLTFVVEGNSNYRPSNTFLSQKLINIDKYFKITKIIGDLQFIQKYYAITEASAVPSSPKKNKKNSNILGARFSRTNFTPDNNYIYPVLPLQEMILLELWKVKQLKLNDDDRAWKLSCLIQPREK</sequence>
<keyword evidence="7" id="KW-1185">Reference proteome</keyword>
<evidence type="ECO:0000259" key="5">
    <source>
        <dbReference type="PROSITE" id="PS50212"/>
    </source>
</evidence>
<feature type="region of interest" description="Disordered" evidence="3">
    <location>
        <begin position="107"/>
        <end position="135"/>
    </location>
</feature>
<dbReference type="GO" id="GO:0005085">
    <property type="term" value="F:guanyl-nucleotide exchange factor activity"/>
    <property type="evidence" value="ECO:0007669"/>
    <property type="project" value="UniProtKB-KW"/>
</dbReference>
<dbReference type="PANTHER" id="PTHR23113">
    <property type="entry name" value="GUANINE NUCLEOTIDE EXCHANGE FACTOR"/>
    <property type="match status" value="1"/>
</dbReference>
<dbReference type="SMART" id="SM00147">
    <property type="entry name" value="RasGEF"/>
    <property type="match status" value="1"/>
</dbReference>
<dbReference type="GO" id="GO:0007265">
    <property type="term" value="P:Ras protein signal transduction"/>
    <property type="evidence" value="ECO:0007669"/>
    <property type="project" value="TreeGrafter"/>
</dbReference>
<dbReference type="SUPFAM" id="SSF48366">
    <property type="entry name" value="Ras GEF"/>
    <property type="match status" value="1"/>
</dbReference>
<evidence type="ECO:0000256" key="1">
    <source>
        <dbReference type="ARBA" id="ARBA00022658"/>
    </source>
</evidence>
<evidence type="ECO:0008006" key="8">
    <source>
        <dbReference type="Google" id="ProtNLM"/>
    </source>
</evidence>
<feature type="compositionally biased region" description="Basic and acidic residues" evidence="3">
    <location>
        <begin position="363"/>
        <end position="372"/>
    </location>
</feature>
<dbReference type="PANTHER" id="PTHR23113:SF354">
    <property type="entry name" value="BUD SITE SELECTION PROTEIN 5"/>
    <property type="match status" value="1"/>
</dbReference>
<keyword evidence="1 2" id="KW-0344">Guanine-nucleotide releasing factor</keyword>
<evidence type="ECO:0000256" key="2">
    <source>
        <dbReference type="PROSITE-ProRule" id="PRU00168"/>
    </source>
</evidence>
<feature type="region of interest" description="Disordered" evidence="3">
    <location>
        <begin position="411"/>
        <end position="493"/>
    </location>
</feature>
<dbReference type="Gene3D" id="1.20.870.10">
    <property type="entry name" value="Son of sevenless (SoS) protein Chain: S domain 1"/>
    <property type="match status" value="1"/>
</dbReference>
<proteinExistence type="predicted"/>
<evidence type="ECO:0000313" key="7">
    <source>
        <dbReference type="Proteomes" id="UP000094236"/>
    </source>
</evidence>
<evidence type="ECO:0000313" key="6">
    <source>
        <dbReference type="EMBL" id="ODV97745.1"/>
    </source>
</evidence>
<gene>
    <name evidence="6" type="ORF">PACTADRAFT_47604</name>
</gene>
<feature type="compositionally biased region" description="Basic and acidic residues" evidence="3">
    <location>
        <begin position="411"/>
        <end position="442"/>
    </location>
</feature>
<dbReference type="PROSITE" id="PS50009">
    <property type="entry name" value="RASGEF_CAT"/>
    <property type="match status" value="1"/>
</dbReference>
<dbReference type="Pfam" id="PF00618">
    <property type="entry name" value="RasGEF_N"/>
    <property type="match status" value="1"/>
</dbReference>
<dbReference type="InterPro" id="IPR008937">
    <property type="entry name" value="Ras-like_GEF"/>
</dbReference>
<accession>A0A1E4U175</accession>
<dbReference type="Pfam" id="PF00617">
    <property type="entry name" value="RasGEF"/>
    <property type="match status" value="1"/>
</dbReference>
<dbReference type="OrthoDB" id="546434at2759"/>
<feature type="compositionally biased region" description="Acidic residues" evidence="3">
    <location>
        <begin position="338"/>
        <end position="350"/>
    </location>
</feature>
<dbReference type="PROSITE" id="PS50212">
    <property type="entry name" value="RASGEF_NTER"/>
    <property type="match status" value="1"/>
</dbReference>
<feature type="compositionally biased region" description="Low complexity" evidence="3">
    <location>
        <begin position="120"/>
        <end position="133"/>
    </location>
</feature>
<reference evidence="7" key="1">
    <citation type="submission" date="2016-05" db="EMBL/GenBank/DDBJ databases">
        <title>Comparative genomics of biotechnologically important yeasts.</title>
        <authorList>
            <consortium name="DOE Joint Genome Institute"/>
            <person name="Riley R."/>
            <person name="Haridas S."/>
            <person name="Wolfe K.H."/>
            <person name="Lopes M.R."/>
            <person name="Hittinger C.T."/>
            <person name="Goker M."/>
            <person name="Salamov A."/>
            <person name="Wisecaver J."/>
            <person name="Long T.M."/>
            <person name="Aerts A.L."/>
            <person name="Barry K."/>
            <person name="Choi C."/>
            <person name="Clum A."/>
            <person name="Coughlan A.Y."/>
            <person name="Deshpande S."/>
            <person name="Douglass A.P."/>
            <person name="Hanson S.J."/>
            <person name="Klenk H.-P."/>
            <person name="Labutti K."/>
            <person name="Lapidus A."/>
            <person name="Lindquist E."/>
            <person name="Lipzen A."/>
            <person name="Meier-Kolthoff J.P."/>
            <person name="Ohm R.A."/>
            <person name="Otillar R.P."/>
            <person name="Pangilinan J."/>
            <person name="Peng Y."/>
            <person name="Rokas A."/>
            <person name="Rosa C.A."/>
            <person name="Scheuner C."/>
            <person name="Sibirny A.A."/>
            <person name="Slot J.C."/>
            <person name="Stielow J.B."/>
            <person name="Sun H."/>
            <person name="Kurtzman C.P."/>
            <person name="Blackwell M."/>
            <person name="Grigoriev I.V."/>
            <person name="Jeffries T.W."/>
        </authorList>
    </citation>
    <scope>NUCLEOTIDE SEQUENCE [LARGE SCALE GENOMIC DNA]</scope>
    <source>
        <strain evidence="7">NRRL Y-2460</strain>
    </source>
</reference>
<feature type="compositionally biased region" description="Basic and acidic residues" evidence="3">
    <location>
        <begin position="1"/>
        <end position="10"/>
    </location>
</feature>
<dbReference type="EMBL" id="KV454011">
    <property type="protein sequence ID" value="ODV97745.1"/>
    <property type="molecule type" value="Genomic_DNA"/>
</dbReference>
<protein>
    <recommendedName>
        <fullName evidence="8">Ras-GEF domain-containing protein</fullName>
    </recommendedName>
</protein>
<feature type="domain" description="N-terminal Ras-GEF" evidence="5">
    <location>
        <begin position="1024"/>
        <end position="1173"/>
    </location>
</feature>
<feature type="compositionally biased region" description="Polar residues" evidence="3">
    <location>
        <begin position="452"/>
        <end position="489"/>
    </location>
</feature>
<organism evidence="6 7">
    <name type="scientific">Pachysolen tannophilus NRRL Y-2460</name>
    <dbReference type="NCBI Taxonomy" id="669874"/>
    <lineage>
        <taxon>Eukaryota</taxon>
        <taxon>Fungi</taxon>
        <taxon>Dikarya</taxon>
        <taxon>Ascomycota</taxon>
        <taxon>Saccharomycotina</taxon>
        <taxon>Pichiomycetes</taxon>
        <taxon>Pachysolenaceae</taxon>
        <taxon>Pachysolen</taxon>
    </lineage>
</organism>